<reference evidence="1 2" key="1">
    <citation type="journal article" date="2011" name="Science">
        <title>Comparative functional genomics of the fission yeasts.</title>
        <authorList>
            <person name="Rhind N."/>
            <person name="Chen Z."/>
            <person name="Yassour M."/>
            <person name="Thompson D.A."/>
            <person name="Haas B.J."/>
            <person name="Habib N."/>
            <person name="Wapinski I."/>
            <person name="Roy S."/>
            <person name="Lin M.F."/>
            <person name="Heiman D.I."/>
            <person name="Young S.K."/>
            <person name="Furuya K."/>
            <person name="Guo Y."/>
            <person name="Pidoux A."/>
            <person name="Chen H.M."/>
            <person name="Robbertse B."/>
            <person name="Goldberg J.M."/>
            <person name="Aoki K."/>
            <person name="Bayne E.H."/>
            <person name="Berlin A.M."/>
            <person name="Desjardins C.A."/>
            <person name="Dobbs E."/>
            <person name="Dukaj L."/>
            <person name="Fan L."/>
            <person name="FitzGerald M.G."/>
            <person name="French C."/>
            <person name="Gujja S."/>
            <person name="Hansen K."/>
            <person name="Keifenheim D."/>
            <person name="Levin J.Z."/>
            <person name="Mosher R.A."/>
            <person name="Mueller C.A."/>
            <person name="Pfiffner J."/>
            <person name="Priest M."/>
            <person name="Russ C."/>
            <person name="Smialowska A."/>
            <person name="Swoboda P."/>
            <person name="Sykes S.M."/>
            <person name="Vaughn M."/>
            <person name="Vengrova S."/>
            <person name="Yoder R."/>
            <person name="Zeng Q."/>
            <person name="Allshire R."/>
            <person name="Baulcombe D."/>
            <person name="Birren B.W."/>
            <person name="Brown W."/>
            <person name="Ekwall K."/>
            <person name="Kellis M."/>
            <person name="Leatherwood J."/>
            <person name="Levin H."/>
            <person name="Margalit H."/>
            <person name="Martienssen R."/>
            <person name="Nieduszynski C.A."/>
            <person name="Spatafora J.W."/>
            <person name="Friedman N."/>
            <person name="Dalgaard J.Z."/>
            <person name="Baumann P."/>
            <person name="Niki H."/>
            <person name="Regev A."/>
            <person name="Nusbaum C."/>
        </authorList>
    </citation>
    <scope>NUCLEOTIDE SEQUENCE [LARGE SCALE GENOMIC DNA]</scope>
    <source>
        <strain evidence="2">yFS275 / FY16936</strain>
    </source>
</reference>
<name>T0S2Z2_SCHJY</name>
<accession>T0S2Z2</accession>
<dbReference type="VEuPathDB" id="FungiDB:SJAG_05632"/>
<evidence type="ECO:0000313" key="2">
    <source>
        <dbReference type="Proteomes" id="UP000001744"/>
    </source>
</evidence>
<dbReference type="JaponicusDB" id="SJAG_05632"/>
<evidence type="ECO:0000313" key="1">
    <source>
        <dbReference type="EMBL" id="EQC52981.1"/>
    </source>
</evidence>
<sequence length="75" mass="8416">MSPLSTVVGKYDVCTKLLFGKVVQECRVIRILSAATASKSPFWKSSLCSRTLRRCSPHQIATLSPPDRHKQQKSR</sequence>
<dbReference type="HOGENOM" id="CLU_2672516_0_0_1"/>
<dbReference type="EMBL" id="KE651168">
    <property type="protein sequence ID" value="EQC52981.1"/>
    <property type="molecule type" value="Genomic_DNA"/>
</dbReference>
<keyword evidence="2" id="KW-1185">Reference proteome</keyword>
<dbReference type="GeneID" id="22831084"/>
<organism evidence="1 2">
    <name type="scientific">Schizosaccharomyces japonicus (strain yFS275 / FY16936)</name>
    <name type="common">Fission yeast</name>
    <dbReference type="NCBI Taxonomy" id="402676"/>
    <lineage>
        <taxon>Eukaryota</taxon>
        <taxon>Fungi</taxon>
        <taxon>Dikarya</taxon>
        <taxon>Ascomycota</taxon>
        <taxon>Taphrinomycotina</taxon>
        <taxon>Schizosaccharomycetes</taxon>
        <taxon>Schizosaccharomycetales</taxon>
        <taxon>Schizosaccharomycetaceae</taxon>
        <taxon>Schizosaccharomyces</taxon>
    </lineage>
</organism>
<proteinExistence type="predicted"/>
<dbReference type="Proteomes" id="UP000001744">
    <property type="component" value="Unassembled WGS sequence"/>
</dbReference>
<gene>
    <name evidence="1" type="ORF">SJAG_05632</name>
</gene>
<protein>
    <submittedName>
        <fullName evidence="1">Uncharacterized protein</fullName>
    </submittedName>
</protein>
<dbReference type="AlphaFoldDB" id="T0S2Z2"/>
<dbReference type="RefSeq" id="XP_011049046.1">
    <property type="nucleotide sequence ID" value="XM_011050744.1"/>
</dbReference>